<dbReference type="SMR" id="B3PGI1"/>
<dbReference type="GO" id="GO:0006080">
    <property type="term" value="P:substituted mannan metabolic process"/>
    <property type="evidence" value="ECO:0007669"/>
    <property type="project" value="InterPro"/>
</dbReference>
<dbReference type="SUPFAM" id="SSF51445">
    <property type="entry name" value="(Trans)glycosidases"/>
    <property type="match status" value="1"/>
</dbReference>
<reference evidence="7 8" key="1">
    <citation type="journal article" date="2008" name="J. Bacteriol.">
        <title>Insights into plant cell wall degradation from the genome sequence of the soil bacterium Cellvibrio japonicus.</title>
        <authorList>
            <person name="Deboy R.T."/>
            <person name="Mongodin E.F."/>
            <person name="Fouts D.E."/>
            <person name="Tailford L.E."/>
            <person name="Khouri H."/>
            <person name="Emerson J.B."/>
            <person name="Mohamoud Y."/>
            <person name="Watkins K."/>
            <person name="Henrissat B."/>
            <person name="Gilbert H.J."/>
            <person name="Nelson K.E."/>
        </authorList>
    </citation>
    <scope>NUCLEOTIDE SEQUENCE [LARGE SCALE GENOMIC DNA]</scope>
    <source>
        <strain evidence="7 8">Ueda107</strain>
    </source>
</reference>
<dbReference type="KEGG" id="cja:CJA_0236"/>
<dbReference type="OrthoDB" id="9816550at2"/>
<dbReference type="Pfam" id="PF02156">
    <property type="entry name" value="Glyco_hydro_26"/>
    <property type="match status" value="1"/>
</dbReference>
<evidence type="ECO:0000256" key="5">
    <source>
        <dbReference type="SAM" id="SignalP"/>
    </source>
</evidence>
<dbReference type="InterPro" id="IPR022790">
    <property type="entry name" value="GH26_dom"/>
</dbReference>
<dbReference type="PDBsum" id="4CD5"/>
<dbReference type="Proteomes" id="UP000001036">
    <property type="component" value="Chromosome"/>
</dbReference>
<sequence>MSTSSISLSLMAALMLSAGLLLGCSEKPAESAAAVADSATTTAPQSGKPETALPALIDTQATAETRALYRNLAKLRYKHLLFGHEDSLAYGVHWEGDMDRSDVRDVTGANPAVYGWELGGLELGHTANLDAVNFEKMQHWIKAGYSRGGVITISWHVFNPVSGGNSWDKTPAVHELIPGGARHATLKAYLDTFVAFNEGLADVDAQGNKHYPPIIFRPWHEHNGDWFWWGKGHASEQDYIALWRFTVHYLRDEKKLRNLIYAYSPDRSRIDMANFEAGYLYGYPGDAYVDIIGLDNYWDVGHEANTASADEQKAALTASLKQLVQIARSKGKIAALTETGNNRLTIDNFWTERLLGPISADADASEIAYVMVWRNANLAREKSEQFFAPFPGQATADDFKRFYQSEVVLFEDELPPLYR</sequence>
<dbReference type="PRINTS" id="PR00739">
    <property type="entry name" value="GLHYDRLASE26"/>
</dbReference>
<dbReference type="PROSITE" id="PS51764">
    <property type="entry name" value="GH26"/>
    <property type="match status" value="1"/>
</dbReference>
<dbReference type="STRING" id="498211.CJA_0236"/>
<dbReference type="PANTHER" id="PTHR40079:SF4">
    <property type="entry name" value="GH26 DOMAIN-CONTAINING PROTEIN-RELATED"/>
    <property type="match status" value="1"/>
</dbReference>
<feature type="domain" description="GH26" evidence="6">
    <location>
        <begin position="63"/>
        <end position="412"/>
    </location>
</feature>
<dbReference type="EvolutionaryTrace" id="B3PGI1"/>
<feature type="chain" id="PRO_5002796581" evidence="5">
    <location>
        <begin position="24"/>
        <end position="419"/>
    </location>
</feature>
<gene>
    <name evidence="7" type="primary">man26C</name>
    <name evidence="7" type="ordered locus">CJA_0236</name>
</gene>
<dbReference type="PANTHER" id="PTHR40079">
    <property type="entry name" value="MANNAN ENDO-1,4-BETA-MANNOSIDASE E-RELATED"/>
    <property type="match status" value="1"/>
</dbReference>
<keyword evidence="3 4" id="KW-0326">Glycosidase</keyword>
<reference evidence="9 10" key="2">
    <citation type="journal article" date="2014" name="Angew. Chem. Int. Ed.">
        <title>Combined inhibitor free-energy landscape and structural analysis reports on the mannosidase conformational coordinate.</title>
        <authorList>
            <person name="Williams R.J."/>
            <person name="Iglesias-Fernandez J."/>
            <person name="Stepper J."/>
            <person name="Jackson A."/>
            <person name="Thompson A.J."/>
            <person name="Lowe E.C."/>
            <person name="White J.M."/>
            <person name="Gilbert H.J."/>
            <person name="Rovira C."/>
            <person name="Davies G.J."/>
            <person name="Williams S.J."/>
        </authorList>
    </citation>
    <scope>X-RAY CRYSTALLOGRAPHY (1.10 ANGSTROMS)</scope>
</reference>
<proteinExistence type="evidence at protein level"/>
<dbReference type="PDB" id="4CD4">
    <property type="method" value="X-ray"/>
    <property type="resolution" value="1.20 A"/>
    <property type="chains" value="A=1-419"/>
</dbReference>
<dbReference type="RefSeq" id="WP_012485919.1">
    <property type="nucleotide sequence ID" value="NC_010995.1"/>
</dbReference>
<keyword evidence="2 4" id="KW-0378">Hydrolase</keyword>
<evidence type="ECO:0000313" key="7">
    <source>
        <dbReference type="EMBL" id="ACE84009.1"/>
    </source>
</evidence>
<accession>B3PGI1</accession>
<dbReference type="InterPro" id="IPR000805">
    <property type="entry name" value="Glyco_hydro_26"/>
</dbReference>
<evidence type="ECO:0007829" key="9">
    <source>
        <dbReference type="PDB" id="4CD4"/>
    </source>
</evidence>
<evidence type="ECO:0000256" key="3">
    <source>
        <dbReference type="ARBA" id="ARBA00023295"/>
    </source>
</evidence>
<dbReference type="PDB" id="4CD5">
    <property type="method" value="X-ray"/>
    <property type="resolution" value="1.10 A"/>
    <property type="chains" value="A=1-419"/>
</dbReference>
<evidence type="ECO:0007829" key="10">
    <source>
        <dbReference type="PDB" id="4CD5"/>
    </source>
</evidence>
<feature type="active site" description="Proton donor" evidence="4">
    <location>
        <position position="221"/>
    </location>
</feature>
<feature type="signal peptide" evidence="5">
    <location>
        <begin position="1"/>
        <end position="23"/>
    </location>
</feature>
<evidence type="ECO:0000313" key="8">
    <source>
        <dbReference type="Proteomes" id="UP000001036"/>
    </source>
</evidence>
<keyword evidence="5" id="KW-0732">Signal</keyword>
<dbReference type="eggNOG" id="COG4124">
    <property type="taxonomic scope" value="Bacteria"/>
</dbReference>
<evidence type="ECO:0000259" key="6">
    <source>
        <dbReference type="PROSITE" id="PS51764"/>
    </source>
</evidence>
<name>B3PGI1_CELJU</name>
<dbReference type="EC" id="3.2.1.78" evidence="7"/>
<evidence type="ECO:0000256" key="1">
    <source>
        <dbReference type="ARBA" id="ARBA00007754"/>
    </source>
</evidence>
<protein>
    <submittedName>
        <fullName evidence="7">Endo-1, 4-beta mannanase, putative, man26C</fullName>
        <ecNumber evidence="7">3.2.1.78</ecNumber>
    </submittedName>
</protein>
<feature type="active site" description="Nucleophile" evidence="4">
    <location>
        <position position="338"/>
    </location>
</feature>
<dbReference type="Gene3D" id="3.20.20.80">
    <property type="entry name" value="Glycosidases"/>
    <property type="match status" value="1"/>
</dbReference>
<dbReference type="HOGENOM" id="CLU_016930_0_1_6"/>
<dbReference type="AlphaFoldDB" id="B3PGI1"/>
<comment type="similarity">
    <text evidence="1 4">Belongs to the glycosyl hydrolase 26 family.</text>
</comment>
<organism evidence="7 8">
    <name type="scientific">Cellvibrio japonicus (strain Ueda107)</name>
    <name type="common">Pseudomonas fluorescens subsp. cellulosa</name>
    <dbReference type="NCBI Taxonomy" id="498211"/>
    <lineage>
        <taxon>Bacteria</taxon>
        <taxon>Pseudomonadati</taxon>
        <taxon>Pseudomonadota</taxon>
        <taxon>Gammaproteobacteria</taxon>
        <taxon>Cellvibrionales</taxon>
        <taxon>Cellvibrionaceae</taxon>
        <taxon>Cellvibrio</taxon>
    </lineage>
</organism>
<keyword evidence="8" id="KW-1185">Reference proteome</keyword>
<dbReference type="EMBL" id="CP000934">
    <property type="protein sequence ID" value="ACE84009.1"/>
    <property type="molecule type" value="Genomic_DNA"/>
</dbReference>
<dbReference type="GO" id="GO:0016985">
    <property type="term" value="F:mannan endo-1,4-beta-mannosidase activity"/>
    <property type="evidence" value="ECO:0007669"/>
    <property type="project" value="UniProtKB-EC"/>
</dbReference>
<evidence type="ECO:0000256" key="4">
    <source>
        <dbReference type="PROSITE-ProRule" id="PRU01100"/>
    </source>
</evidence>
<dbReference type="InterPro" id="IPR017853">
    <property type="entry name" value="GH"/>
</dbReference>
<keyword evidence="9 10" id="KW-0002">3D-structure</keyword>
<dbReference type="CAZy" id="GH26">
    <property type="family name" value="Glycoside Hydrolase Family 26"/>
</dbReference>
<evidence type="ECO:0000256" key="2">
    <source>
        <dbReference type="ARBA" id="ARBA00022801"/>
    </source>
</evidence>
<dbReference type="PDBsum" id="4CD4"/>